<gene>
    <name evidence="1" type="ORF">Q4610_01990</name>
</gene>
<dbReference type="RefSeq" id="WP_304534339.1">
    <property type="nucleotide sequence ID" value="NZ_JAUQOM010000001.1"/>
</dbReference>
<keyword evidence="2" id="KW-1185">Reference proteome</keyword>
<dbReference type="Proteomes" id="UP001176471">
    <property type="component" value="Unassembled WGS sequence"/>
</dbReference>
<reference evidence="1" key="1">
    <citation type="submission" date="2023-07" db="EMBL/GenBank/DDBJ databases">
        <title>Bacterial whole genome sequence for Sphingobium sp. HBC34.</title>
        <authorList>
            <person name="Le V."/>
            <person name="Ko S.-R."/>
            <person name="Ahn C.-Y."/>
            <person name="Oh H.-M."/>
        </authorList>
    </citation>
    <scope>NUCLEOTIDE SEQUENCE</scope>
    <source>
        <strain evidence="1">HBC34</strain>
    </source>
</reference>
<protein>
    <submittedName>
        <fullName evidence="1">Uncharacterized protein</fullName>
    </submittedName>
</protein>
<evidence type="ECO:0000313" key="1">
    <source>
        <dbReference type="EMBL" id="MDO7833806.1"/>
    </source>
</evidence>
<accession>A0ABT8ZHB5</accession>
<evidence type="ECO:0000313" key="2">
    <source>
        <dbReference type="Proteomes" id="UP001176471"/>
    </source>
</evidence>
<dbReference type="EMBL" id="JAUQOM010000001">
    <property type="protein sequence ID" value="MDO7833806.1"/>
    <property type="molecule type" value="Genomic_DNA"/>
</dbReference>
<proteinExistence type="predicted"/>
<organism evidence="1 2">
    <name type="scientific">Sphingobium cyanobacteriorum</name>
    <dbReference type="NCBI Taxonomy" id="3063954"/>
    <lineage>
        <taxon>Bacteria</taxon>
        <taxon>Pseudomonadati</taxon>
        <taxon>Pseudomonadota</taxon>
        <taxon>Alphaproteobacteria</taxon>
        <taxon>Sphingomonadales</taxon>
        <taxon>Sphingomonadaceae</taxon>
        <taxon>Sphingobium</taxon>
    </lineage>
</organism>
<name>A0ABT8ZHB5_9SPHN</name>
<sequence length="88" mass="10261">MAQTQHSFVNRKESPIYVSVEPWPECFELDPGDRLTLIWDASESGDAITINFINDHELVAWPNGETHLMQYLINGEEAEDRSWTFKHR</sequence>
<comment type="caution">
    <text evidence="1">The sequence shown here is derived from an EMBL/GenBank/DDBJ whole genome shotgun (WGS) entry which is preliminary data.</text>
</comment>